<dbReference type="InterPro" id="IPR011761">
    <property type="entry name" value="ATP-grasp"/>
</dbReference>
<dbReference type="SUPFAM" id="SSF56059">
    <property type="entry name" value="Glutathione synthetase ATP-binding domain-like"/>
    <property type="match status" value="1"/>
</dbReference>
<reference evidence="2" key="1">
    <citation type="submission" date="2019-08" db="EMBL/GenBank/DDBJ databases">
        <authorList>
            <person name="Kucharzyk K."/>
            <person name="Murdoch R.W."/>
            <person name="Higgins S."/>
            <person name="Loffler F."/>
        </authorList>
    </citation>
    <scope>NUCLEOTIDE SEQUENCE</scope>
</reference>
<gene>
    <name evidence="2" type="ORF">SDC9_153945</name>
</gene>
<dbReference type="GO" id="GO:0005524">
    <property type="term" value="F:ATP binding"/>
    <property type="evidence" value="ECO:0007669"/>
    <property type="project" value="InterPro"/>
</dbReference>
<evidence type="ECO:0000259" key="1">
    <source>
        <dbReference type="PROSITE" id="PS50975"/>
    </source>
</evidence>
<proteinExistence type="predicted"/>
<dbReference type="Gene3D" id="3.30.470.20">
    <property type="entry name" value="ATP-grasp fold, B domain"/>
    <property type="match status" value="1"/>
</dbReference>
<accession>A0A645EZT2</accession>
<evidence type="ECO:0000313" key="2">
    <source>
        <dbReference type="EMBL" id="MPN06689.1"/>
    </source>
</evidence>
<protein>
    <submittedName>
        <fullName evidence="2">D-aspartate ligase</fullName>
        <ecNumber evidence="2">6.3.1.12</ecNumber>
    </submittedName>
</protein>
<dbReference type="GO" id="GO:0034025">
    <property type="term" value="F:D-aspartate ligase activity"/>
    <property type="evidence" value="ECO:0007669"/>
    <property type="project" value="UniProtKB-EC"/>
</dbReference>
<dbReference type="GO" id="GO:0046872">
    <property type="term" value="F:metal ion binding"/>
    <property type="evidence" value="ECO:0007669"/>
    <property type="project" value="InterPro"/>
</dbReference>
<comment type="caution">
    <text evidence="2">The sequence shown here is derived from an EMBL/GenBank/DDBJ whole genome shotgun (WGS) entry which is preliminary data.</text>
</comment>
<organism evidence="2">
    <name type="scientific">bioreactor metagenome</name>
    <dbReference type="NCBI Taxonomy" id="1076179"/>
    <lineage>
        <taxon>unclassified sequences</taxon>
        <taxon>metagenomes</taxon>
        <taxon>ecological metagenomes</taxon>
    </lineage>
</organism>
<dbReference type="AlphaFoldDB" id="A0A645EZT2"/>
<feature type="domain" description="ATP-grasp" evidence="1">
    <location>
        <begin position="57"/>
        <end position="108"/>
    </location>
</feature>
<dbReference type="EC" id="6.3.1.12" evidence="2"/>
<name>A0A645EZT2_9ZZZZ</name>
<sequence length="187" mass="22049">MRVMTCFSGQDHKVQLMSMGHVMLEEHTPHGLGNTSVIMNDYNEEFSGKIRNFLDGIGYTGLSNFDTKYDQRDGRIKIFEINVRQGRNNYYVTGAGYNLARYLVEEYIYNRPAPFEIVQAEHLWTVIPLRIAFQYVKEAEYKEKMKQLIKAGKVVNPLFLEGDYSLSRLIYLYKSHLSHFLKYRKYY</sequence>
<dbReference type="PROSITE" id="PS50975">
    <property type="entry name" value="ATP_GRASP"/>
    <property type="match status" value="1"/>
</dbReference>
<keyword evidence="2" id="KW-0436">Ligase</keyword>
<dbReference type="EMBL" id="VSSQ01052620">
    <property type="protein sequence ID" value="MPN06689.1"/>
    <property type="molecule type" value="Genomic_DNA"/>
</dbReference>